<evidence type="ECO:0000313" key="10">
    <source>
        <dbReference type="EMBL" id="MBB1070544.1"/>
    </source>
</evidence>
<dbReference type="EMBL" id="JACIVC010000069">
    <property type="protein sequence ID" value="MBB1070544.1"/>
    <property type="molecule type" value="Genomic_DNA"/>
</dbReference>
<keyword evidence="5" id="KW-0809">Transit peptide</keyword>
<feature type="domain" description="Acyl-ACP thioesterase N-terminal hotdog" evidence="8">
    <location>
        <begin position="9"/>
        <end position="137"/>
    </location>
</feature>
<evidence type="ECO:0000259" key="8">
    <source>
        <dbReference type="Pfam" id="PF01643"/>
    </source>
</evidence>
<dbReference type="InterPro" id="IPR049427">
    <property type="entry name" value="Acyl-ACP_TE_C"/>
</dbReference>
<evidence type="ECO:0000256" key="3">
    <source>
        <dbReference type="ARBA" id="ARBA00022801"/>
    </source>
</evidence>
<accession>A0A7W3Y999</accession>
<evidence type="ECO:0000256" key="2">
    <source>
        <dbReference type="ARBA" id="ARBA00022516"/>
    </source>
</evidence>
<dbReference type="SUPFAM" id="SSF54637">
    <property type="entry name" value="Thioesterase/thiol ester dehydrase-isomerase"/>
    <property type="match status" value="2"/>
</dbReference>
<feature type="domain" description="Acyl-ACP thioesterase-like C-terminal" evidence="9">
    <location>
        <begin position="162"/>
        <end position="251"/>
    </location>
</feature>
<dbReference type="PANTHER" id="PTHR31727">
    <property type="entry name" value="OLEOYL-ACYL CARRIER PROTEIN THIOESTERASE 1, CHLOROPLASTIC"/>
    <property type="match status" value="1"/>
</dbReference>
<proteinExistence type="inferred from homology"/>
<evidence type="ECO:0000256" key="4">
    <source>
        <dbReference type="ARBA" id="ARBA00022832"/>
    </source>
</evidence>
<dbReference type="GO" id="GO:0016297">
    <property type="term" value="F:fatty acyl-[ACP] hydrolase activity"/>
    <property type="evidence" value="ECO:0007669"/>
    <property type="project" value="InterPro"/>
</dbReference>
<dbReference type="Pfam" id="PF01643">
    <property type="entry name" value="Acyl-ACP_TE"/>
    <property type="match status" value="1"/>
</dbReference>
<keyword evidence="7" id="KW-0275">Fatty acid biosynthesis</keyword>
<protein>
    <submittedName>
        <fullName evidence="10">Acyl-ACP thioesterase</fullName>
    </submittedName>
</protein>
<keyword evidence="4" id="KW-0276">Fatty acid metabolism</keyword>
<evidence type="ECO:0000256" key="6">
    <source>
        <dbReference type="ARBA" id="ARBA00023098"/>
    </source>
</evidence>
<keyword evidence="3" id="KW-0378">Hydrolase</keyword>
<evidence type="ECO:0000256" key="7">
    <source>
        <dbReference type="ARBA" id="ARBA00023160"/>
    </source>
</evidence>
<dbReference type="Pfam" id="PF20791">
    <property type="entry name" value="Acyl-ACP_TE_C"/>
    <property type="match status" value="1"/>
</dbReference>
<dbReference type="CDD" id="cd00586">
    <property type="entry name" value="4HBT"/>
    <property type="match status" value="1"/>
</dbReference>
<evidence type="ECO:0000259" key="9">
    <source>
        <dbReference type="Pfam" id="PF20791"/>
    </source>
</evidence>
<dbReference type="AlphaFoldDB" id="A0A7W3Y999"/>
<dbReference type="InterPro" id="IPR002864">
    <property type="entry name" value="Acyl-ACP_thioesterase_NHD"/>
</dbReference>
<name>A0A7W3Y999_9LACO</name>
<dbReference type="PANTHER" id="PTHR31727:SF6">
    <property type="entry name" value="OLEOYL-ACYL CARRIER PROTEIN THIOESTERASE 1, CHLOROPLASTIC"/>
    <property type="match status" value="1"/>
</dbReference>
<dbReference type="GO" id="GO:0000036">
    <property type="term" value="F:acyl carrier activity"/>
    <property type="evidence" value="ECO:0007669"/>
    <property type="project" value="TreeGrafter"/>
</dbReference>
<organism evidence="10 11">
    <name type="scientific">Limosilactobacillus albertensis</name>
    <dbReference type="NCBI Taxonomy" id="2759752"/>
    <lineage>
        <taxon>Bacteria</taxon>
        <taxon>Bacillati</taxon>
        <taxon>Bacillota</taxon>
        <taxon>Bacilli</taxon>
        <taxon>Lactobacillales</taxon>
        <taxon>Lactobacillaceae</taxon>
        <taxon>Limosilactobacillus</taxon>
    </lineage>
</organism>
<comment type="similarity">
    <text evidence="1">Belongs to the acyl-ACP thioesterase family.</text>
</comment>
<gene>
    <name evidence="10" type="ORF">H5S40_10340</name>
</gene>
<evidence type="ECO:0000313" key="11">
    <source>
        <dbReference type="Proteomes" id="UP000518316"/>
    </source>
</evidence>
<keyword evidence="11" id="KW-1185">Reference proteome</keyword>
<dbReference type="Proteomes" id="UP000518316">
    <property type="component" value="Unassembled WGS sequence"/>
</dbReference>
<dbReference type="InterPro" id="IPR029069">
    <property type="entry name" value="HotDog_dom_sf"/>
</dbReference>
<evidence type="ECO:0000256" key="1">
    <source>
        <dbReference type="ARBA" id="ARBA00006500"/>
    </source>
</evidence>
<sequence length="252" mass="29507">MELKQETQTYEMPHLLTYYECDETGHPSMSMLLSMISMASDEHSMALGMGIEKVQATGGTWVVSGYEGQLAEQQPVFGETIILGTRAVAYNRFFAVREFWITDKEHNIEYARIKAIFVFMNLKTRRMESIPAALIEPFRSPIVKRIPRLKRPQKLNENAPIVEKDYRVRYFDLDANHHVNNARYFDWLLDPLGRNFLKTHRLKKFNLQYLQEVRDGEKIDSKVNKLIENQKITCHQISSDNQIDAIAEIEWY</sequence>
<dbReference type="Gene3D" id="3.10.129.10">
    <property type="entry name" value="Hotdog Thioesterase"/>
    <property type="match status" value="1"/>
</dbReference>
<comment type="caution">
    <text evidence="10">The sequence shown here is derived from an EMBL/GenBank/DDBJ whole genome shotgun (WGS) entry which is preliminary data.</text>
</comment>
<evidence type="ECO:0000256" key="5">
    <source>
        <dbReference type="ARBA" id="ARBA00022946"/>
    </source>
</evidence>
<dbReference type="RefSeq" id="WP_182598970.1">
    <property type="nucleotide sequence ID" value="NZ_JACIVC010000069.1"/>
</dbReference>
<keyword evidence="2" id="KW-0444">Lipid biosynthesis</keyword>
<keyword evidence="6" id="KW-0443">Lipid metabolism</keyword>
<reference evidence="10 11" key="1">
    <citation type="submission" date="2020-07" db="EMBL/GenBank/DDBJ databases">
        <title>Description of Limosilactobacillus balticus sp. nov., Limosilactobacillus agrestis sp. nov., Limosilactobacillus albertensis sp. nov., Limosilactobacillus rudii sp. nov., Limosilactobacillus fastidiosus sp. nov., five novel Limosilactobacillus species isolated from the vertebrate gastrointestinal tract, and proposal of 6 subspecies of Limosilactobacillus reuteri adapted to the gastrointestinal tract of specific vertebrate hosts.</title>
        <authorList>
            <person name="Li F."/>
            <person name="Cheng C."/>
            <person name="Zheng J."/>
            <person name="Quevedo R.M."/>
            <person name="Li J."/>
            <person name="Roos S."/>
            <person name="Gaenzle M.G."/>
            <person name="Walter J."/>
        </authorList>
    </citation>
    <scope>NUCLEOTIDE SEQUENCE [LARGE SCALE GENOMIC DNA]</scope>
    <source>
        <strain evidence="10 11">RRLNB_1_1</strain>
    </source>
</reference>
<dbReference type="InterPro" id="IPR045023">
    <property type="entry name" value="FATA/B"/>
</dbReference>